<sequence>MSFSSLGLSAPLVRAVENQQYKEPYPIQKEAIPAMLQGKDILGLAQTGSGKTASYVLPILEMLQRKVPSGNRAVPVLVLVPTRELATQVGEVVRSFASELPRQVKSMAVFGGVSINPQMMKLHGTEILIATPGRLLDLVEHKAVQLSEVKVLVLDEADKMLSLGFKEEIEKIFSLLPQKRQNVLFSATLDEEVAFLVAEILHNPVKIRIEEEAVVPDLINQTAYQVTAERKGPFLRYLIKQSNMQQVLVFTSSIRTANNVVGKLVKNGIEAAAFHGDKSQGARTEALRQFKAGKLRVLVATDLASRGIDIKSLPHVINYELPRSPKDYVHRIGRTGRAEASGEAISLISPDEDHHFKVIQKKMGKQVPMSPTEDINLSGF</sequence>
<dbReference type="InterPro" id="IPR000629">
    <property type="entry name" value="RNA-helicase_DEAD-box_CS"/>
</dbReference>
<dbReference type="KEGG" id="pko:PKOR_22460"/>
<dbReference type="OrthoDB" id="974172at2"/>
<dbReference type="InterPro" id="IPR027417">
    <property type="entry name" value="P-loop_NTPase"/>
</dbReference>
<dbReference type="EMBL" id="CP009621">
    <property type="protein sequence ID" value="AKD05317.1"/>
    <property type="molecule type" value="Genomic_DNA"/>
</dbReference>
<dbReference type="HOGENOM" id="CLU_003041_28_3_10"/>
<dbReference type="GO" id="GO:0003724">
    <property type="term" value="F:RNA helicase activity"/>
    <property type="evidence" value="ECO:0007669"/>
    <property type="project" value="InterPro"/>
</dbReference>
<keyword evidence="1 7" id="KW-0547">Nucleotide-binding</keyword>
<evidence type="ECO:0000313" key="11">
    <source>
        <dbReference type="EMBL" id="AKD05317.1"/>
    </source>
</evidence>
<dbReference type="STRING" id="400092.PKOR_22460"/>
<feature type="short sequence motif" description="Q motif" evidence="6">
    <location>
        <begin position="1"/>
        <end position="29"/>
    </location>
</feature>
<keyword evidence="12" id="KW-1185">Reference proteome</keyword>
<evidence type="ECO:0000259" key="10">
    <source>
        <dbReference type="PROSITE" id="PS51195"/>
    </source>
</evidence>
<dbReference type="Pfam" id="PF00271">
    <property type="entry name" value="Helicase_C"/>
    <property type="match status" value="1"/>
</dbReference>
<proteinExistence type="inferred from homology"/>
<dbReference type="Proteomes" id="UP000033109">
    <property type="component" value="Chromosome"/>
</dbReference>
<evidence type="ECO:0000256" key="1">
    <source>
        <dbReference type="ARBA" id="ARBA00022741"/>
    </source>
</evidence>
<evidence type="ECO:0000256" key="6">
    <source>
        <dbReference type="PROSITE-ProRule" id="PRU00552"/>
    </source>
</evidence>
<feature type="domain" description="Helicase ATP-binding" evidence="8">
    <location>
        <begin position="32"/>
        <end position="207"/>
    </location>
</feature>
<dbReference type="InterPro" id="IPR050079">
    <property type="entry name" value="DEAD_box_RNA_helicase"/>
</dbReference>
<dbReference type="InterPro" id="IPR014014">
    <property type="entry name" value="RNA_helicase_DEAD_Q_motif"/>
</dbReference>
<protein>
    <submittedName>
        <fullName evidence="11">RNA helicase</fullName>
    </submittedName>
</protein>
<dbReference type="InterPro" id="IPR011545">
    <property type="entry name" value="DEAD/DEAH_box_helicase_dom"/>
</dbReference>
<dbReference type="PROSITE" id="PS51192">
    <property type="entry name" value="HELICASE_ATP_BIND_1"/>
    <property type="match status" value="1"/>
</dbReference>
<dbReference type="SMART" id="SM00490">
    <property type="entry name" value="HELICc"/>
    <property type="match status" value="1"/>
</dbReference>
<feature type="domain" description="DEAD-box RNA helicase Q" evidence="10">
    <location>
        <begin position="1"/>
        <end position="29"/>
    </location>
</feature>
<dbReference type="InterPro" id="IPR014001">
    <property type="entry name" value="Helicase_ATP-bd"/>
</dbReference>
<dbReference type="GO" id="GO:0005524">
    <property type="term" value="F:ATP binding"/>
    <property type="evidence" value="ECO:0007669"/>
    <property type="project" value="UniProtKB-KW"/>
</dbReference>
<evidence type="ECO:0000256" key="3">
    <source>
        <dbReference type="ARBA" id="ARBA00022806"/>
    </source>
</evidence>
<dbReference type="CDD" id="cd00268">
    <property type="entry name" value="DEADc"/>
    <property type="match status" value="1"/>
</dbReference>
<dbReference type="PROSITE" id="PS51195">
    <property type="entry name" value="Q_MOTIF"/>
    <property type="match status" value="1"/>
</dbReference>
<dbReference type="PATRIC" id="fig|400092.3.peg.4930"/>
<dbReference type="RefSeq" id="WP_046313648.1">
    <property type="nucleotide sequence ID" value="NZ_CBCSCY010000019.1"/>
</dbReference>
<comment type="similarity">
    <text evidence="5 7">Belongs to the DEAD box helicase family.</text>
</comment>
<evidence type="ECO:0000259" key="8">
    <source>
        <dbReference type="PROSITE" id="PS51192"/>
    </source>
</evidence>
<dbReference type="InterPro" id="IPR044742">
    <property type="entry name" value="DEAD/DEAH_RhlB"/>
</dbReference>
<dbReference type="SMART" id="SM00487">
    <property type="entry name" value="DEXDc"/>
    <property type="match status" value="1"/>
</dbReference>
<dbReference type="SUPFAM" id="SSF52540">
    <property type="entry name" value="P-loop containing nucleoside triphosphate hydrolases"/>
    <property type="match status" value="1"/>
</dbReference>
<evidence type="ECO:0000256" key="5">
    <source>
        <dbReference type="ARBA" id="ARBA00038437"/>
    </source>
</evidence>
<evidence type="ECO:0000313" key="12">
    <source>
        <dbReference type="Proteomes" id="UP000033109"/>
    </source>
</evidence>
<dbReference type="PROSITE" id="PS00039">
    <property type="entry name" value="DEAD_ATP_HELICASE"/>
    <property type="match status" value="1"/>
</dbReference>
<dbReference type="Pfam" id="PF00270">
    <property type="entry name" value="DEAD"/>
    <property type="match status" value="1"/>
</dbReference>
<keyword evidence="3 7" id="KW-0347">Helicase</keyword>
<dbReference type="AlphaFoldDB" id="A0A0E3UYP3"/>
<feature type="domain" description="Helicase C-terminal" evidence="9">
    <location>
        <begin position="233"/>
        <end position="378"/>
    </location>
</feature>
<evidence type="ECO:0000256" key="4">
    <source>
        <dbReference type="ARBA" id="ARBA00022840"/>
    </source>
</evidence>
<name>A0A0E3UYP3_9BACT</name>
<evidence type="ECO:0000256" key="2">
    <source>
        <dbReference type="ARBA" id="ARBA00022801"/>
    </source>
</evidence>
<gene>
    <name evidence="11" type="ORF">PKOR_22460</name>
</gene>
<keyword evidence="2 7" id="KW-0378">Hydrolase</keyword>
<dbReference type="CDD" id="cd18787">
    <property type="entry name" value="SF2_C_DEAD"/>
    <property type="match status" value="1"/>
</dbReference>
<dbReference type="InterPro" id="IPR001650">
    <property type="entry name" value="Helicase_C-like"/>
</dbReference>
<dbReference type="GO" id="GO:0016787">
    <property type="term" value="F:hydrolase activity"/>
    <property type="evidence" value="ECO:0007669"/>
    <property type="project" value="UniProtKB-KW"/>
</dbReference>
<dbReference type="GO" id="GO:0003676">
    <property type="term" value="F:nucleic acid binding"/>
    <property type="evidence" value="ECO:0007669"/>
    <property type="project" value="InterPro"/>
</dbReference>
<dbReference type="PANTHER" id="PTHR47959">
    <property type="entry name" value="ATP-DEPENDENT RNA HELICASE RHLE-RELATED"/>
    <property type="match status" value="1"/>
</dbReference>
<reference evidence="11 12" key="1">
    <citation type="journal article" date="2015" name="Sci. Rep.">
        <title>Unraveling adaptation of Pontibacter korlensis to radiation and infertility in desert through complete genome and comparative transcriptomic analysis.</title>
        <authorList>
            <person name="Dai J."/>
            <person name="Dai W."/>
            <person name="Qiu C."/>
            <person name="Yang Z."/>
            <person name="Zhang Y."/>
            <person name="Zhou M."/>
            <person name="Zhang L."/>
            <person name="Fang C."/>
            <person name="Gao Q."/>
            <person name="Yang Q."/>
            <person name="Li X."/>
            <person name="Wang Z."/>
            <person name="Wang Z."/>
            <person name="Jia Z."/>
            <person name="Chen X."/>
        </authorList>
    </citation>
    <scope>NUCLEOTIDE SEQUENCE [LARGE SCALE GENOMIC DNA]</scope>
    <source>
        <strain evidence="11 12">X14-1T</strain>
    </source>
</reference>
<dbReference type="Gene3D" id="3.40.50.300">
    <property type="entry name" value="P-loop containing nucleotide triphosphate hydrolases"/>
    <property type="match status" value="2"/>
</dbReference>
<dbReference type="PROSITE" id="PS51194">
    <property type="entry name" value="HELICASE_CTER"/>
    <property type="match status" value="1"/>
</dbReference>
<dbReference type="GO" id="GO:0005829">
    <property type="term" value="C:cytosol"/>
    <property type="evidence" value="ECO:0007669"/>
    <property type="project" value="TreeGrafter"/>
</dbReference>
<evidence type="ECO:0000256" key="7">
    <source>
        <dbReference type="RuleBase" id="RU000492"/>
    </source>
</evidence>
<evidence type="ECO:0000259" key="9">
    <source>
        <dbReference type="PROSITE" id="PS51194"/>
    </source>
</evidence>
<organism evidence="11 12">
    <name type="scientific">Pontibacter korlensis</name>
    <dbReference type="NCBI Taxonomy" id="400092"/>
    <lineage>
        <taxon>Bacteria</taxon>
        <taxon>Pseudomonadati</taxon>
        <taxon>Bacteroidota</taxon>
        <taxon>Cytophagia</taxon>
        <taxon>Cytophagales</taxon>
        <taxon>Hymenobacteraceae</taxon>
        <taxon>Pontibacter</taxon>
    </lineage>
</organism>
<dbReference type="PANTHER" id="PTHR47959:SF13">
    <property type="entry name" value="ATP-DEPENDENT RNA HELICASE RHLE"/>
    <property type="match status" value="1"/>
</dbReference>
<keyword evidence="4 7" id="KW-0067">ATP-binding</keyword>
<accession>A0A0E3UYP3</accession>